<gene>
    <name evidence="1" type="ORF">PoMZ_06855</name>
</gene>
<evidence type="ECO:0000313" key="1">
    <source>
        <dbReference type="EMBL" id="QBZ65150.1"/>
    </source>
</evidence>
<sequence>MKGPPPARATDDTITVTVVVLRLLAEKKQNLAAS</sequence>
<evidence type="ECO:0000313" key="2">
    <source>
        <dbReference type="Proteomes" id="UP000294847"/>
    </source>
</evidence>
<reference evidence="1 2" key="1">
    <citation type="journal article" date="2019" name="Mol. Biol. Evol.">
        <title>Blast fungal genomes show frequent chromosomal changes, gene gains and losses, and effector gene turnover.</title>
        <authorList>
            <person name="Gomez Luciano L.B."/>
            <person name="Jason Tsai I."/>
            <person name="Chuma I."/>
            <person name="Tosa Y."/>
            <person name="Chen Y.H."/>
            <person name="Li J.Y."/>
            <person name="Li M.Y."/>
            <person name="Jade Lu M.Y."/>
            <person name="Nakayashiki H."/>
            <person name="Li W.H."/>
        </authorList>
    </citation>
    <scope>NUCLEOTIDE SEQUENCE [LARGE SCALE GENOMIC DNA]</scope>
    <source>
        <strain evidence="1">MZ5-1-6</strain>
    </source>
</reference>
<dbReference type="EMBL" id="CP034209">
    <property type="protein sequence ID" value="QBZ65150.1"/>
    <property type="molecule type" value="Genomic_DNA"/>
</dbReference>
<name>A0A4P7NS32_PYROR</name>
<dbReference type="Proteomes" id="UP000294847">
    <property type="component" value="Chromosome 6"/>
</dbReference>
<dbReference type="AlphaFoldDB" id="A0A4P7NS32"/>
<protein>
    <submittedName>
        <fullName evidence="1">Uncharacterized protein</fullName>
    </submittedName>
</protein>
<organism evidence="1 2">
    <name type="scientific">Pyricularia oryzae</name>
    <name type="common">Rice blast fungus</name>
    <name type="synonym">Magnaporthe oryzae</name>
    <dbReference type="NCBI Taxonomy" id="318829"/>
    <lineage>
        <taxon>Eukaryota</taxon>
        <taxon>Fungi</taxon>
        <taxon>Dikarya</taxon>
        <taxon>Ascomycota</taxon>
        <taxon>Pezizomycotina</taxon>
        <taxon>Sordariomycetes</taxon>
        <taxon>Sordariomycetidae</taxon>
        <taxon>Magnaporthales</taxon>
        <taxon>Pyriculariaceae</taxon>
        <taxon>Pyricularia</taxon>
    </lineage>
</organism>
<proteinExistence type="predicted"/>
<accession>A0A4P7NS32</accession>